<protein>
    <submittedName>
        <fullName evidence="1">Uncharacterized protein</fullName>
    </submittedName>
</protein>
<organism evidence="1 2">
    <name type="scientific">Fistulina hepatica ATCC 64428</name>
    <dbReference type="NCBI Taxonomy" id="1128425"/>
    <lineage>
        <taxon>Eukaryota</taxon>
        <taxon>Fungi</taxon>
        <taxon>Dikarya</taxon>
        <taxon>Basidiomycota</taxon>
        <taxon>Agaricomycotina</taxon>
        <taxon>Agaricomycetes</taxon>
        <taxon>Agaricomycetidae</taxon>
        <taxon>Agaricales</taxon>
        <taxon>Fistulinaceae</taxon>
        <taxon>Fistulina</taxon>
    </lineage>
</organism>
<evidence type="ECO:0000313" key="1">
    <source>
        <dbReference type="EMBL" id="KIY48111.1"/>
    </source>
</evidence>
<sequence>MSQMYQISRASKFLEAHFNMSLLDLATEYEAFCVTLGDVPIQKEKVANAQAKHNHVWSQL</sequence>
<dbReference type="Proteomes" id="UP000054144">
    <property type="component" value="Unassembled WGS sequence"/>
</dbReference>
<evidence type="ECO:0000313" key="2">
    <source>
        <dbReference type="Proteomes" id="UP000054144"/>
    </source>
</evidence>
<gene>
    <name evidence="1" type="ORF">FISHEDRAFT_73931</name>
</gene>
<reference evidence="1 2" key="1">
    <citation type="journal article" date="2015" name="Fungal Genet. Biol.">
        <title>Evolution of novel wood decay mechanisms in Agaricales revealed by the genome sequences of Fistulina hepatica and Cylindrobasidium torrendii.</title>
        <authorList>
            <person name="Floudas D."/>
            <person name="Held B.W."/>
            <person name="Riley R."/>
            <person name="Nagy L.G."/>
            <person name="Koehler G."/>
            <person name="Ransdell A.S."/>
            <person name="Younus H."/>
            <person name="Chow J."/>
            <person name="Chiniquy J."/>
            <person name="Lipzen A."/>
            <person name="Tritt A."/>
            <person name="Sun H."/>
            <person name="Haridas S."/>
            <person name="LaButti K."/>
            <person name="Ohm R.A."/>
            <person name="Kues U."/>
            <person name="Blanchette R.A."/>
            <person name="Grigoriev I.V."/>
            <person name="Minto R.E."/>
            <person name="Hibbett D.S."/>
        </authorList>
    </citation>
    <scope>NUCLEOTIDE SEQUENCE [LARGE SCALE GENOMIC DNA]</scope>
    <source>
        <strain evidence="1 2">ATCC 64428</strain>
    </source>
</reference>
<accession>A0A0D7AE22</accession>
<name>A0A0D7AE22_9AGAR</name>
<dbReference type="AlphaFoldDB" id="A0A0D7AE22"/>
<proteinExistence type="predicted"/>
<keyword evidence="2" id="KW-1185">Reference proteome</keyword>
<dbReference type="EMBL" id="KN881856">
    <property type="protein sequence ID" value="KIY48111.1"/>
    <property type="molecule type" value="Genomic_DNA"/>
</dbReference>